<feature type="compositionally biased region" description="Basic and acidic residues" evidence="1">
    <location>
        <begin position="160"/>
        <end position="170"/>
    </location>
</feature>
<evidence type="ECO:0000313" key="3">
    <source>
        <dbReference type="EMBL" id="VEU39231.1"/>
    </source>
</evidence>
<name>A0A448ZB38_9STRA</name>
<sequence>MTVPYQEEITDYLASVGRNTDIPSQEEIIGHITTISSRAFHEAVPLFCAAYSWISAKMASLSLAAPSWLSTLLDDFFFSFTIGDRFDSNKEINTAIVLLLAWSYYKTFRTLFLGIRFIWRTMLWIYWVVRLVVANIYGVFFSAAQFFSASIFGKKQGHEYNDDGNHDQRLRSAAVPPKNHGTNENPHSMQSLHQHRQLQKPDDVPQQRNAASANMALPLMAHLEQPITVTSPALSRQHPQTERAPSMVIPHMEQKQSTLIAPPPGVVRCDNNSSPVAPSSFAPIAFPVAPIASFLNRQVYPHSSIVANSVTNLNPQPQAPIFVPTSNAPVATNIKEEERDLRVQSDSEDDHDGDWNEQNCLRVMHSVNATKSNEHKTLTNHTNMKAKPMIQKSCKRKREATELAAKRTNASTTQQSKKQRIARARANAKKWANETFAD</sequence>
<feature type="transmembrane region" description="Helical" evidence="2">
    <location>
        <begin position="124"/>
        <end position="147"/>
    </location>
</feature>
<reference evidence="3 4" key="1">
    <citation type="submission" date="2019-01" db="EMBL/GenBank/DDBJ databases">
        <authorList>
            <person name="Ferrante I. M."/>
        </authorList>
    </citation>
    <scope>NUCLEOTIDE SEQUENCE [LARGE SCALE GENOMIC DNA]</scope>
    <source>
        <strain evidence="3 4">B856</strain>
    </source>
</reference>
<keyword evidence="4" id="KW-1185">Reference proteome</keyword>
<evidence type="ECO:0000256" key="2">
    <source>
        <dbReference type="SAM" id="Phobius"/>
    </source>
</evidence>
<proteinExistence type="predicted"/>
<keyword evidence="2" id="KW-1133">Transmembrane helix</keyword>
<evidence type="ECO:0000256" key="1">
    <source>
        <dbReference type="SAM" id="MobiDB-lite"/>
    </source>
</evidence>
<feature type="compositionally biased region" description="Basic residues" evidence="1">
    <location>
        <begin position="417"/>
        <end position="428"/>
    </location>
</feature>
<protein>
    <submittedName>
        <fullName evidence="3">Uncharacterized protein</fullName>
    </submittedName>
</protein>
<organism evidence="3 4">
    <name type="scientific">Pseudo-nitzschia multistriata</name>
    <dbReference type="NCBI Taxonomy" id="183589"/>
    <lineage>
        <taxon>Eukaryota</taxon>
        <taxon>Sar</taxon>
        <taxon>Stramenopiles</taxon>
        <taxon>Ochrophyta</taxon>
        <taxon>Bacillariophyta</taxon>
        <taxon>Bacillariophyceae</taxon>
        <taxon>Bacillariophycidae</taxon>
        <taxon>Bacillariales</taxon>
        <taxon>Bacillariaceae</taxon>
        <taxon>Pseudo-nitzschia</taxon>
    </lineage>
</organism>
<keyword evidence="2" id="KW-0472">Membrane</keyword>
<feature type="region of interest" description="Disordered" evidence="1">
    <location>
        <begin position="388"/>
        <end position="438"/>
    </location>
</feature>
<feature type="compositionally biased region" description="Polar residues" evidence="1">
    <location>
        <begin position="180"/>
        <end position="192"/>
    </location>
</feature>
<dbReference type="AlphaFoldDB" id="A0A448ZB38"/>
<accession>A0A448ZB38</accession>
<keyword evidence="2" id="KW-0812">Transmembrane</keyword>
<dbReference type="EMBL" id="CAACVS010000212">
    <property type="protein sequence ID" value="VEU39231.1"/>
    <property type="molecule type" value="Genomic_DNA"/>
</dbReference>
<evidence type="ECO:0000313" key="4">
    <source>
        <dbReference type="Proteomes" id="UP000291116"/>
    </source>
</evidence>
<dbReference type="Proteomes" id="UP000291116">
    <property type="component" value="Unassembled WGS sequence"/>
</dbReference>
<feature type="region of interest" description="Disordered" evidence="1">
    <location>
        <begin position="337"/>
        <end position="356"/>
    </location>
</feature>
<gene>
    <name evidence="3" type="ORF">PSNMU_V1.4_AUG-EV-PASAV3_0060750</name>
</gene>
<feature type="region of interest" description="Disordered" evidence="1">
    <location>
        <begin position="160"/>
        <end position="207"/>
    </location>
</feature>